<dbReference type="RefSeq" id="WP_133207057.1">
    <property type="nucleotide sequence ID" value="NZ_SMRU01000061.1"/>
</dbReference>
<dbReference type="PANTHER" id="PTHR10742:SF410">
    <property type="entry name" value="LYSINE-SPECIFIC HISTONE DEMETHYLASE 2"/>
    <property type="match status" value="1"/>
</dbReference>
<dbReference type="EMBL" id="SMRU01000061">
    <property type="protein sequence ID" value="TDF86574.1"/>
    <property type="molecule type" value="Genomic_DNA"/>
</dbReference>
<dbReference type="InterPro" id="IPR050281">
    <property type="entry name" value="Flavin_monoamine_oxidase"/>
</dbReference>
<dbReference type="InterPro" id="IPR002937">
    <property type="entry name" value="Amino_oxidase"/>
</dbReference>
<dbReference type="Gene3D" id="3.50.50.60">
    <property type="entry name" value="FAD/NAD(P)-binding domain"/>
    <property type="match status" value="1"/>
</dbReference>
<evidence type="ECO:0000313" key="2">
    <source>
        <dbReference type="EMBL" id="TDF86574.1"/>
    </source>
</evidence>
<dbReference type="GO" id="GO:0016491">
    <property type="term" value="F:oxidoreductase activity"/>
    <property type="evidence" value="ECO:0007669"/>
    <property type="project" value="InterPro"/>
</dbReference>
<dbReference type="SUPFAM" id="SSF51905">
    <property type="entry name" value="FAD/NAD(P)-binding domain"/>
    <property type="match status" value="1"/>
</dbReference>
<keyword evidence="3" id="KW-1185">Reference proteome</keyword>
<evidence type="ECO:0000259" key="1">
    <source>
        <dbReference type="Pfam" id="PF01593"/>
    </source>
</evidence>
<dbReference type="Proteomes" id="UP000295511">
    <property type="component" value="Unassembled WGS sequence"/>
</dbReference>
<evidence type="ECO:0000313" key="3">
    <source>
        <dbReference type="Proteomes" id="UP000295511"/>
    </source>
</evidence>
<dbReference type="AlphaFoldDB" id="A0A4R5K4T2"/>
<dbReference type="OrthoDB" id="4904210at2"/>
<organism evidence="2 3">
    <name type="scientific">Arthrobacter terricola</name>
    <dbReference type="NCBI Taxonomy" id="2547396"/>
    <lineage>
        <taxon>Bacteria</taxon>
        <taxon>Bacillati</taxon>
        <taxon>Actinomycetota</taxon>
        <taxon>Actinomycetes</taxon>
        <taxon>Micrococcales</taxon>
        <taxon>Micrococcaceae</taxon>
        <taxon>Arthrobacter</taxon>
    </lineage>
</organism>
<dbReference type="Pfam" id="PF01593">
    <property type="entry name" value="Amino_oxidase"/>
    <property type="match status" value="1"/>
</dbReference>
<comment type="caution">
    <text evidence="2">The sequence shown here is derived from an EMBL/GenBank/DDBJ whole genome shotgun (WGS) entry which is preliminary data.</text>
</comment>
<sequence>MSSKRNLPPNHCVITYLFRNLSGLAVGNPSGDESKVGTNLEANHDVVVVGAGPAGLATAYYLRDLGLDIQVLEAGSDIGGRTLSRDLAGAPVNTGAMFIYRGTRAESLAAELGIRTAPFHPGTYGVHVDGVTSVASSTAEVVDALPLPDESKQALAEFMESVSREYNANTSEGAITENAAGLVNETVAERLAHLPGPARSVIETAVRGGAVGDATQLSAKYALRYLASYIVHEQDNRLYPVDGMQSLPRALAGRCGSTTTITTNARVSSVRERDGLFEVLADHGGESKVLTARHVVMAVPAPLLAGISVGLPDWKLEALKAAETPGSTTLTVAANVDGLEGIADWSFVSTVGKKFDAIINPLPGTVPPDGIVRFTCYGNSAGFLPGIENDEARINEWVEELLEVAPELRGRIAGAVAATWEHCFSVLSPKRNDALPELRRSIGNLHFAGDYTSETAGSHGAYEEGHRVAQLLRAELSVPA</sequence>
<reference evidence="2 3" key="1">
    <citation type="submission" date="2019-03" db="EMBL/GenBank/DDBJ databases">
        <title>Whole genome sequence of Arthrobacter sp JH1-1.</title>
        <authorList>
            <person name="Trinh H.N."/>
        </authorList>
    </citation>
    <scope>NUCLEOTIDE SEQUENCE [LARGE SCALE GENOMIC DNA]</scope>
    <source>
        <strain evidence="2 3">JH1-1</strain>
    </source>
</reference>
<feature type="domain" description="Amine oxidase" evidence="1">
    <location>
        <begin position="54"/>
        <end position="471"/>
    </location>
</feature>
<gene>
    <name evidence="2" type="ORF">E1809_25605</name>
</gene>
<dbReference type="PANTHER" id="PTHR10742">
    <property type="entry name" value="FLAVIN MONOAMINE OXIDASE"/>
    <property type="match status" value="1"/>
</dbReference>
<dbReference type="InterPro" id="IPR036188">
    <property type="entry name" value="FAD/NAD-bd_sf"/>
</dbReference>
<accession>A0A4R5K4T2</accession>
<proteinExistence type="predicted"/>
<protein>
    <submittedName>
        <fullName evidence="2">FAD-dependent oxidoreductase</fullName>
    </submittedName>
</protein>
<name>A0A4R5K4T2_9MICC</name>